<name>A0A8B6DKM8_MYTGA</name>
<evidence type="ECO:0000313" key="1">
    <source>
        <dbReference type="EMBL" id="VDI21722.1"/>
    </source>
</evidence>
<gene>
    <name evidence="1" type="ORF">MGAL_10B059991</name>
</gene>
<organism evidence="1 2">
    <name type="scientific">Mytilus galloprovincialis</name>
    <name type="common">Mediterranean mussel</name>
    <dbReference type="NCBI Taxonomy" id="29158"/>
    <lineage>
        <taxon>Eukaryota</taxon>
        <taxon>Metazoa</taxon>
        <taxon>Spiralia</taxon>
        <taxon>Lophotrochozoa</taxon>
        <taxon>Mollusca</taxon>
        <taxon>Bivalvia</taxon>
        <taxon>Autobranchia</taxon>
        <taxon>Pteriomorphia</taxon>
        <taxon>Mytilida</taxon>
        <taxon>Mytiloidea</taxon>
        <taxon>Mytilidae</taxon>
        <taxon>Mytilinae</taxon>
        <taxon>Mytilus</taxon>
    </lineage>
</organism>
<keyword evidence="2" id="KW-1185">Reference proteome</keyword>
<evidence type="ECO:0000313" key="2">
    <source>
        <dbReference type="Proteomes" id="UP000596742"/>
    </source>
</evidence>
<dbReference type="EMBL" id="UYJE01003711">
    <property type="protein sequence ID" value="VDI21722.1"/>
    <property type="molecule type" value="Genomic_DNA"/>
</dbReference>
<dbReference type="AlphaFoldDB" id="A0A8B6DKM8"/>
<dbReference type="Proteomes" id="UP000596742">
    <property type="component" value="Unassembled WGS sequence"/>
</dbReference>
<reference evidence="1" key="1">
    <citation type="submission" date="2018-11" db="EMBL/GenBank/DDBJ databases">
        <authorList>
            <person name="Alioto T."/>
            <person name="Alioto T."/>
        </authorList>
    </citation>
    <scope>NUCLEOTIDE SEQUENCE</scope>
</reference>
<dbReference type="OrthoDB" id="10369637at2759"/>
<accession>A0A8B6DKM8</accession>
<proteinExistence type="predicted"/>
<comment type="caution">
    <text evidence="1">The sequence shown here is derived from an EMBL/GenBank/DDBJ whole genome shotgun (WGS) entry which is preliminary data.</text>
</comment>
<sequence>MFLALYVEQIPVTEAHRGLCINNKNSDKLLVLNKPLNYTLQDFTCYWDHSGGSRKHPESLLNITSLSVVRDVLDVMDFGQKYWLSDISESVYSLVHQCEVFNHVGNFTLNRKSNTAMHFCDEMNNYQCIDGKKYRTAVSLVKYLYDRHGGNHDQTRIDNSERDINVTKTSVEYISKGDLVWKVSSLTLSGGIVLIGLLATCLKIMRSFGSLKKEKRQVPERRLNEPVYDDDWVQMKQTASLKHGTAVLPSGSTLSKNIQDT</sequence>
<protein>
    <submittedName>
        <fullName evidence="1">Uncharacterized protein</fullName>
    </submittedName>
</protein>